<comment type="similarity">
    <text evidence="3 13">Belongs to the alternative oxidase family.</text>
</comment>
<gene>
    <name evidence="15" type="ORF">CQW23_07850</name>
</gene>
<dbReference type="Gene3D" id="1.20.1260.140">
    <property type="entry name" value="Alternative oxidase"/>
    <property type="match status" value="2"/>
</dbReference>
<dbReference type="InterPro" id="IPR038659">
    <property type="entry name" value="AOX_sf"/>
</dbReference>
<evidence type="ECO:0000256" key="9">
    <source>
        <dbReference type="ARBA" id="ARBA00022989"/>
    </source>
</evidence>
<keyword evidence="7 13" id="KW-0479">Metal-binding</keyword>
<keyword evidence="5 13" id="KW-0679">Respiratory chain</keyword>
<organism evidence="15 16">
    <name type="scientific">Capsicum baccatum</name>
    <name type="common">Peruvian pepper</name>
    <dbReference type="NCBI Taxonomy" id="33114"/>
    <lineage>
        <taxon>Eukaryota</taxon>
        <taxon>Viridiplantae</taxon>
        <taxon>Streptophyta</taxon>
        <taxon>Embryophyta</taxon>
        <taxon>Tracheophyta</taxon>
        <taxon>Spermatophyta</taxon>
        <taxon>Magnoliopsida</taxon>
        <taxon>eudicotyledons</taxon>
        <taxon>Gunneridae</taxon>
        <taxon>Pentapetalae</taxon>
        <taxon>asterids</taxon>
        <taxon>lamiids</taxon>
        <taxon>Solanales</taxon>
        <taxon>Solanaceae</taxon>
        <taxon>Solanoideae</taxon>
        <taxon>Capsiceae</taxon>
        <taxon>Capsicum</taxon>
    </lineage>
</organism>
<dbReference type="GO" id="GO:0098803">
    <property type="term" value="C:respiratory chain complex"/>
    <property type="evidence" value="ECO:0007669"/>
    <property type="project" value="UniProtKB-UniRule"/>
</dbReference>
<dbReference type="PANTHER" id="PTHR31803:SF6">
    <property type="entry name" value="UBIQUINOL OXIDASE 2, MITOCHONDRIAL"/>
    <property type="match status" value="1"/>
</dbReference>
<dbReference type="GO" id="GO:0009916">
    <property type="term" value="F:alternative oxidase activity"/>
    <property type="evidence" value="ECO:0007669"/>
    <property type="project" value="UniProtKB-UniRule"/>
</dbReference>
<evidence type="ECO:0000256" key="8">
    <source>
        <dbReference type="ARBA" id="ARBA00022982"/>
    </source>
</evidence>
<dbReference type="Pfam" id="PF01786">
    <property type="entry name" value="AOX"/>
    <property type="match status" value="2"/>
</dbReference>
<evidence type="ECO:0000256" key="12">
    <source>
        <dbReference type="ARBA" id="ARBA00023136"/>
    </source>
</evidence>
<evidence type="ECO:0000256" key="14">
    <source>
        <dbReference type="SAM" id="MobiDB-lite"/>
    </source>
</evidence>
<feature type="region of interest" description="Disordered" evidence="14">
    <location>
        <begin position="86"/>
        <end position="106"/>
    </location>
</feature>
<keyword evidence="8 13" id="KW-0249">Electron transport</keyword>
<evidence type="ECO:0000256" key="11">
    <source>
        <dbReference type="ARBA" id="ARBA00023004"/>
    </source>
</evidence>
<keyword evidence="11 13" id="KW-0408">Iron</keyword>
<name>A0A2G2X7A5_CAPBA</name>
<keyword evidence="6 13" id="KW-0812">Transmembrane</keyword>
<comment type="subcellular location">
    <subcellularLocation>
        <location evidence="2">Membrane</location>
    </subcellularLocation>
</comment>
<comment type="catalytic activity">
    <reaction evidence="1 13">
        <text>2 a ubiquinol + O2 = 2 a ubiquinone + 2 H2O</text>
        <dbReference type="Rhea" id="RHEA:30255"/>
        <dbReference type="Rhea" id="RHEA-COMP:9565"/>
        <dbReference type="Rhea" id="RHEA-COMP:9566"/>
        <dbReference type="ChEBI" id="CHEBI:15377"/>
        <dbReference type="ChEBI" id="CHEBI:15379"/>
        <dbReference type="ChEBI" id="CHEBI:16389"/>
        <dbReference type="ChEBI" id="CHEBI:17976"/>
        <dbReference type="EC" id="1.10.3.11"/>
    </reaction>
</comment>
<dbReference type="AlphaFoldDB" id="A0A2G2X7A5"/>
<evidence type="ECO:0000256" key="1">
    <source>
        <dbReference type="ARBA" id="ARBA00001192"/>
    </source>
</evidence>
<reference evidence="15 16" key="1">
    <citation type="journal article" date="2017" name="Genome Biol.">
        <title>New reference genome sequences of hot pepper reveal the massive evolution of plant disease-resistance genes by retroduplication.</title>
        <authorList>
            <person name="Kim S."/>
            <person name="Park J."/>
            <person name="Yeom S.I."/>
            <person name="Kim Y.M."/>
            <person name="Seo E."/>
            <person name="Kim K.T."/>
            <person name="Kim M.S."/>
            <person name="Lee J.M."/>
            <person name="Cheong K."/>
            <person name="Shin H.S."/>
            <person name="Kim S.B."/>
            <person name="Han K."/>
            <person name="Lee J."/>
            <person name="Park M."/>
            <person name="Lee H.A."/>
            <person name="Lee H.Y."/>
            <person name="Lee Y."/>
            <person name="Oh S."/>
            <person name="Lee J.H."/>
            <person name="Choi E."/>
            <person name="Choi E."/>
            <person name="Lee S.E."/>
            <person name="Jeon J."/>
            <person name="Kim H."/>
            <person name="Choi G."/>
            <person name="Song H."/>
            <person name="Lee J."/>
            <person name="Lee S.C."/>
            <person name="Kwon J.K."/>
            <person name="Lee H.Y."/>
            <person name="Koo N."/>
            <person name="Hong Y."/>
            <person name="Kim R.W."/>
            <person name="Kang W.H."/>
            <person name="Huh J.H."/>
            <person name="Kang B.C."/>
            <person name="Yang T.J."/>
            <person name="Lee Y.H."/>
            <person name="Bennetzen J.L."/>
            <person name="Choi D."/>
        </authorList>
    </citation>
    <scope>NUCLEOTIDE SEQUENCE [LARGE SCALE GENOMIC DNA]</scope>
    <source>
        <strain evidence="16">cv. PBC81</strain>
    </source>
</reference>
<comment type="cofactor">
    <cofactor evidence="13">
        <name>Fe cation</name>
        <dbReference type="ChEBI" id="CHEBI:24875"/>
    </cofactor>
    <text evidence="13">Binds 2 iron ions per subunit.</text>
</comment>
<comment type="caution">
    <text evidence="15">The sequence shown here is derived from an EMBL/GenBank/DDBJ whole genome shotgun (WGS) entry which is preliminary data.</text>
</comment>
<evidence type="ECO:0000313" key="16">
    <source>
        <dbReference type="Proteomes" id="UP000224567"/>
    </source>
</evidence>
<proteinExistence type="inferred from homology"/>
<dbReference type="STRING" id="33114.A0A2G2X7A5"/>
<dbReference type="InterPro" id="IPR002680">
    <property type="entry name" value="AOX"/>
</dbReference>
<reference evidence="16" key="2">
    <citation type="journal article" date="2017" name="J. Anim. Genet.">
        <title>Multiple reference genome sequences of hot pepper reveal the massive evolution of plant disease resistance genes by retroduplication.</title>
        <authorList>
            <person name="Kim S."/>
            <person name="Park J."/>
            <person name="Yeom S.-I."/>
            <person name="Kim Y.-M."/>
            <person name="Seo E."/>
            <person name="Kim K.-T."/>
            <person name="Kim M.-S."/>
            <person name="Lee J.M."/>
            <person name="Cheong K."/>
            <person name="Shin H.-S."/>
            <person name="Kim S.-B."/>
            <person name="Han K."/>
            <person name="Lee J."/>
            <person name="Park M."/>
            <person name="Lee H.-A."/>
            <person name="Lee H.-Y."/>
            <person name="Lee Y."/>
            <person name="Oh S."/>
            <person name="Lee J.H."/>
            <person name="Choi E."/>
            <person name="Choi E."/>
            <person name="Lee S.E."/>
            <person name="Jeon J."/>
            <person name="Kim H."/>
            <person name="Choi G."/>
            <person name="Song H."/>
            <person name="Lee J."/>
            <person name="Lee S.-C."/>
            <person name="Kwon J.-K."/>
            <person name="Lee H.-Y."/>
            <person name="Koo N."/>
            <person name="Hong Y."/>
            <person name="Kim R.W."/>
            <person name="Kang W.-H."/>
            <person name="Huh J.H."/>
            <person name="Kang B.-C."/>
            <person name="Yang T.-J."/>
            <person name="Lee Y.-H."/>
            <person name="Bennetzen J.L."/>
            <person name="Choi D."/>
        </authorList>
    </citation>
    <scope>NUCLEOTIDE SEQUENCE [LARGE SCALE GENOMIC DNA]</scope>
    <source>
        <strain evidence="16">cv. PBC81</strain>
    </source>
</reference>
<dbReference type="GO" id="GO:0016020">
    <property type="term" value="C:membrane"/>
    <property type="evidence" value="ECO:0007669"/>
    <property type="project" value="UniProtKB-SubCell"/>
</dbReference>
<dbReference type="OrthoDB" id="1903104at2759"/>
<dbReference type="GO" id="GO:0102721">
    <property type="term" value="F:ubiquinol:oxygen oxidoreductase activity"/>
    <property type="evidence" value="ECO:0007669"/>
    <property type="project" value="UniProtKB-EC"/>
</dbReference>
<dbReference type="EMBL" id="MLFT02000003">
    <property type="protein sequence ID" value="PHT53388.1"/>
    <property type="molecule type" value="Genomic_DNA"/>
</dbReference>
<keyword evidence="12 13" id="KW-0472">Membrane</keyword>
<keyword evidence="9" id="KW-1133">Transmembrane helix</keyword>
<keyword evidence="16" id="KW-1185">Reference proteome</keyword>
<sequence>MRGRSFLLKSLEEERRFHPLCVEPPLLKEDISPDDDGWLCPGCDCKVDCIDFLNDLQGTELSATDNWEKVYHKEVVAFGEKLDDISGLPSDDSENGLPDIPCPNEVSAKHLGEEMSSPEHDLEDRKPNMVLSGNNYGLVRQKGLCPLKGFQNMTHLESDSECKLYLESNISHENATQSAELPLPSNSRLAQVKSCQILGNYSLGESALTQFGDPGCRTSSALQEIQKIAGSSSTEEKLKVGAIDYGRLPKDATLKDVVTVICADEAHYRDVNHFASPWETYQADLSIDLSKHHVPMKFLDKVVYWSVKLLRIPTDLFFKERYGCCAMMLETMAGVPGMVGGMLLHLRSLRKFELLRQRIGVCIS</sequence>
<dbReference type="EC" id="1.10.3.11" evidence="13"/>
<keyword evidence="4" id="KW-0813">Transport</keyword>
<evidence type="ECO:0000256" key="10">
    <source>
        <dbReference type="ARBA" id="ARBA00023002"/>
    </source>
</evidence>
<dbReference type="PANTHER" id="PTHR31803">
    <property type="entry name" value="ALTERNATIVE OXIDASE"/>
    <property type="match status" value="1"/>
</dbReference>
<evidence type="ECO:0000256" key="4">
    <source>
        <dbReference type="ARBA" id="ARBA00022448"/>
    </source>
</evidence>
<accession>A0A2G2X7A5</accession>
<evidence type="ECO:0000256" key="5">
    <source>
        <dbReference type="ARBA" id="ARBA00022660"/>
    </source>
</evidence>
<dbReference type="GO" id="GO:0106292">
    <property type="term" value="F:superoxide-generating NADPH oxidase activity"/>
    <property type="evidence" value="ECO:0007669"/>
    <property type="project" value="UniProtKB-ARBA"/>
</dbReference>
<keyword evidence="10 13" id="KW-0560">Oxidoreductase</keyword>
<evidence type="ECO:0000256" key="2">
    <source>
        <dbReference type="ARBA" id="ARBA00004370"/>
    </source>
</evidence>
<dbReference type="GO" id="GO:0046872">
    <property type="term" value="F:metal ion binding"/>
    <property type="evidence" value="ECO:0007669"/>
    <property type="project" value="UniProtKB-UniRule"/>
</dbReference>
<evidence type="ECO:0000313" key="15">
    <source>
        <dbReference type="EMBL" id="PHT53388.1"/>
    </source>
</evidence>
<evidence type="ECO:0000256" key="13">
    <source>
        <dbReference type="RuleBase" id="RU003779"/>
    </source>
</evidence>
<protein>
    <recommendedName>
        <fullName evidence="13">Ubiquinol oxidase</fullName>
        <ecNumber evidence="13">1.10.3.11</ecNumber>
    </recommendedName>
</protein>
<evidence type="ECO:0000256" key="3">
    <source>
        <dbReference type="ARBA" id="ARBA00008388"/>
    </source>
</evidence>
<dbReference type="Proteomes" id="UP000224567">
    <property type="component" value="Unassembled WGS sequence"/>
</dbReference>
<evidence type="ECO:0000256" key="7">
    <source>
        <dbReference type="ARBA" id="ARBA00022723"/>
    </source>
</evidence>
<evidence type="ECO:0000256" key="6">
    <source>
        <dbReference type="ARBA" id="ARBA00022692"/>
    </source>
</evidence>
<dbReference type="GO" id="GO:0010230">
    <property type="term" value="P:alternative respiration"/>
    <property type="evidence" value="ECO:0007669"/>
    <property type="project" value="TreeGrafter"/>
</dbReference>
<dbReference type="GO" id="GO:0005739">
    <property type="term" value="C:mitochondrion"/>
    <property type="evidence" value="ECO:0007669"/>
    <property type="project" value="TreeGrafter"/>
</dbReference>